<name>A0A0F9S0B2_9ZZZZ</name>
<proteinExistence type="predicted"/>
<organism evidence="1">
    <name type="scientific">marine sediment metagenome</name>
    <dbReference type="NCBI Taxonomy" id="412755"/>
    <lineage>
        <taxon>unclassified sequences</taxon>
        <taxon>metagenomes</taxon>
        <taxon>ecological metagenomes</taxon>
    </lineage>
</organism>
<accession>A0A0F9S0B2</accession>
<protein>
    <submittedName>
        <fullName evidence="1">Uncharacterized protein</fullName>
    </submittedName>
</protein>
<dbReference type="AlphaFoldDB" id="A0A0F9S0B2"/>
<evidence type="ECO:0000313" key="1">
    <source>
        <dbReference type="EMBL" id="KKN62200.1"/>
    </source>
</evidence>
<gene>
    <name evidence="1" type="ORF">LCGC14_0514790</name>
</gene>
<sequence length="136" mass="15433">MLKLTNGQIYQAKEPLQSLMEIKLPVRASYNVAKLAIKLNDKLRAIEETKNGLIKKYGKPGKDKPGQIEVHPDSEGFMPFVTEMNELMLVEEEVVFTKIQLPESVTSTCDKCSHNMDRPLEIEPSILMALEKFIEV</sequence>
<dbReference type="EMBL" id="LAZR01000633">
    <property type="protein sequence ID" value="KKN62200.1"/>
    <property type="molecule type" value="Genomic_DNA"/>
</dbReference>
<comment type="caution">
    <text evidence="1">The sequence shown here is derived from an EMBL/GenBank/DDBJ whole genome shotgun (WGS) entry which is preliminary data.</text>
</comment>
<reference evidence="1" key="1">
    <citation type="journal article" date="2015" name="Nature">
        <title>Complex archaea that bridge the gap between prokaryotes and eukaryotes.</title>
        <authorList>
            <person name="Spang A."/>
            <person name="Saw J.H."/>
            <person name="Jorgensen S.L."/>
            <person name="Zaremba-Niedzwiedzka K."/>
            <person name="Martijn J."/>
            <person name="Lind A.E."/>
            <person name="van Eijk R."/>
            <person name="Schleper C."/>
            <person name="Guy L."/>
            <person name="Ettema T.J."/>
        </authorList>
    </citation>
    <scope>NUCLEOTIDE SEQUENCE</scope>
</reference>